<proteinExistence type="predicted"/>
<dbReference type="Gene3D" id="2.60.60.30">
    <property type="entry name" value="sav2460 like domains"/>
    <property type="match status" value="1"/>
</dbReference>
<gene>
    <name evidence="3" type="ORF">ACJHVH_01165</name>
</gene>
<accession>A0ABW8U382</accession>
<dbReference type="RefSeq" id="WP_407068467.1">
    <property type="nucleotide sequence ID" value="NZ_JBJJXE010000001.1"/>
</dbReference>
<evidence type="ECO:0000256" key="1">
    <source>
        <dbReference type="ARBA" id="ARBA00022686"/>
    </source>
</evidence>
<dbReference type="EMBL" id="JBJJXE010000001">
    <property type="protein sequence ID" value="MFL1731614.1"/>
    <property type="molecule type" value="Genomic_DNA"/>
</dbReference>
<keyword evidence="1" id="KW-0778">Tellurium resistance</keyword>
<evidence type="ECO:0000313" key="4">
    <source>
        <dbReference type="Proteomes" id="UP001624684"/>
    </source>
</evidence>
<dbReference type="Pfam" id="PF02342">
    <property type="entry name" value="TerD"/>
    <property type="match status" value="1"/>
</dbReference>
<dbReference type="InterPro" id="IPR003325">
    <property type="entry name" value="TerD"/>
</dbReference>
<dbReference type="InterPro" id="IPR051324">
    <property type="entry name" value="Stress/Tellurium_Resist"/>
</dbReference>
<comment type="caution">
    <text evidence="3">The sequence shown here is derived from an EMBL/GenBank/DDBJ whole genome shotgun (WGS) entry which is preliminary data.</text>
</comment>
<name>A0ABW8U382_9GAMM</name>
<dbReference type="Proteomes" id="UP001624684">
    <property type="component" value="Unassembled WGS sequence"/>
</dbReference>
<protein>
    <submittedName>
        <fullName evidence="3">TerD family protein</fullName>
    </submittedName>
</protein>
<evidence type="ECO:0000259" key="2">
    <source>
        <dbReference type="Pfam" id="PF02342"/>
    </source>
</evidence>
<feature type="domain" description="TerD" evidence="2">
    <location>
        <begin position="58"/>
        <end position="197"/>
    </location>
</feature>
<sequence length="219" mass="24418">MDQSVTDQPLKTFFEPKTLRELGISGHILTPAIRYDHTALPKQGLAKWLSKLPKMSKKPIVMDIDVGCVLMNQTGKILDAVHYGNIRTNDDSVRHGGDGLSGAIDLESRFINQEQIHLHLGKLGRDVHHLFIIIANRHKQPLALANKGVGLLRDNEGALVHDFEMASLNEDTNALIAWHLKKDGSDWVVHAPLKPIKHGDMIDLVTRSDDLLSASNTRW</sequence>
<keyword evidence="4" id="KW-1185">Reference proteome</keyword>
<organism evidence="3 4">
    <name type="scientific">Moraxella oculi</name>
    <dbReference type="NCBI Taxonomy" id="2940516"/>
    <lineage>
        <taxon>Bacteria</taxon>
        <taxon>Pseudomonadati</taxon>
        <taxon>Pseudomonadota</taxon>
        <taxon>Gammaproteobacteria</taxon>
        <taxon>Moraxellales</taxon>
        <taxon>Moraxellaceae</taxon>
        <taxon>Moraxella</taxon>
    </lineage>
</organism>
<evidence type="ECO:0000313" key="3">
    <source>
        <dbReference type="EMBL" id="MFL1731614.1"/>
    </source>
</evidence>
<dbReference type="PANTHER" id="PTHR32097:SF17">
    <property type="entry name" value="CAMP-BINDING PROTEIN 1-RELATED"/>
    <property type="match status" value="1"/>
</dbReference>
<reference evidence="3 4" key="1">
    <citation type="submission" date="2024-11" db="EMBL/GenBank/DDBJ databases">
        <title>First Report of Moraxella oculi in Brazil in an Infectious Bovine Keratoconjunctivitis Outbreak.</title>
        <authorList>
            <person name="Carvalho C.V."/>
            <person name="Domingues R."/>
            <person name="Coutinho C."/>
            <person name="Honorio N.T.B.S."/>
            <person name="Faza D.R.L.R."/>
            <person name="Carvalho W.A."/>
            <person name="Machado A.B.F."/>
            <person name="Martins M.F."/>
            <person name="Gaspar E.B."/>
        </authorList>
    </citation>
    <scope>NUCLEOTIDE SEQUENCE [LARGE SCALE GENOMIC DNA]</scope>
    <source>
        <strain evidence="3 4">2117LE</strain>
    </source>
</reference>
<dbReference type="PANTHER" id="PTHR32097">
    <property type="entry name" value="CAMP-BINDING PROTEIN 1-RELATED"/>
    <property type="match status" value="1"/>
</dbReference>